<evidence type="ECO:0000256" key="6">
    <source>
        <dbReference type="ARBA" id="ARBA00022801"/>
    </source>
</evidence>
<sequence>MDNHERCLYLSTFGAIAAGLLLMRIRRRRQERRIRILQQRNRRLMAMLAAVRSPSPEPRPAGANHQGARRPRRVWTRIRSENFWNHVMSPEFTAQDWLHNFHVSRETFTDLCEQLRDYIQTQDTAWRLATPVEKKVAVFLWRLATNCHYKVLSQLFGVGRSSACIILKESTQAIVQHLLPQYLNPKDDSTQTSHFFEEVYGLPVGCCGVLGAMYITVSPPSYVKAEYGVTQEGGATHYVCLLQVVVGKDGQIVAARAGQTPSRPGRLEDWAYSNIIKDETSYLAAGPPFELRPEVMVQFVDPSTKAQRTFNSAIAGVLGYLSQTLSRLRGRFKCVAAKYEGDLSSIGDLATACCVMHNICEGRSDRFDPNWAEGPPTVVPTTHPIPGPEEEARERAKEKRSALAESLVMHEIA</sequence>
<keyword evidence="4" id="KW-0540">Nuclease</keyword>
<evidence type="ECO:0000256" key="9">
    <source>
        <dbReference type="SAM" id="Phobius"/>
    </source>
</evidence>
<dbReference type="GO" id="GO:0046872">
    <property type="term" value="F:metal ion binding"/>
    <property type="evidence" value="ECO:0007669"/>
    <property type="project" value="UniProtKB-KW"/>
</dbReference>
<dbReference type="PANTHER" id="PTHR22930">
    <property type="match status" value="1"/>
</dbReference>
<evidence type="ECO:0000256" key="1">
    <source>
        <dbReference type="ARBA" id="ARBA00001968"/>
    </source>
</evidence>
<evidence type="ECO:0000256" key="2">
    <source>
        <dbReference type="ARBA" id="ARBA00004123"/>
    </source>
</evidence>
<dbReference type="InterPro" id="IPR045249">
    <property type="entry name" value="HARBI1-like"/>
</dbReference>
<keyword evidence="9" id="KW-0472">Membrane</keyword>
<dbReference type="Pfam" id="PF13359">
    <property type="entry name" value="DDE_Tnp_4"/>
    <property type="match status" value="1"/>
</dbReference>
<keyword evidence="6" id="KW-0378">Hydrolase</keyword>
<accession>A0A2R5LC73</accession>
<comment type="similarity">
    <text evidence="3">Belongs to the HARBI1 family.</text>
</comment>
<evidence type="ECO:0000256" key="8">
    <source>
        <dbReference type="SAM" id="MobiDB-lite"/>
    </source>
</evidence>
<feature type="domain" description="DDE Tnp4" evidence="10">
    <location>
        <begin position="242"/>
        <end position="358"/>
    </location>
</feature>
<reference evidence="11" key="1">
    <citation type="submission" date="2018-03" db="EMBL/GenBank/DDBJ databases">
        <title>The relapsing fever spirochete Borrelia turicatae persists in the highly oxidative environment of its soft-bodied tick vector.</title>
        <authorList>
            <person name="Bourret T.J."/>
            <person name="Boyle W.K."/>
            <person name="Valenzuela J.G."/>
            <person name="Oliveira F."/>
            <person name="Lopez J.E."/>
        </authorList>
    </citation>
    <scope>NUCLEOTIDE SEQUENCE</scope>
    <source>
        <strain evidence="11">Kansas strain/isolate</strain>
        <tissue evidence="11">Salivary glands</tissue>
    </source>
</reference>
<dbReference type="GO" id="GO:0005634">
    <property type="term" value="C:nucleus"/>
    <property type="evidence" value="ECO:0007669"/>
    <property type="project" value="UniProtKB-SubCell"/>
</dbReference>
<protein>
    <submittedName>
        <fullName evidence="11">Putative nuclease harbi1-like protein</fullName>
    </submittedName>
</protein>
<keyword evidence="9" id="KW-0812">Transmembrane</keyword>
<organism evidence="11">
    <name type="scientific">Ornithodoros turicata</name>
    <dbReference type="NCBI Taxonomy" id="34597"/>
    <lineage>
        <taxon>Eukaryota</taxon>
        <taxon>Metazoa</taxon>
        <taxon>Ecdysozoa</taxon>
        <taxon>Arthropoda</taxon>
        <taxon>Chelicerata</taxon>
        <taxon>Arachnida</taxon>
        <taxon>Acari</taxon>
        <taxon>Parasitiformes</taxon>
        <taxon>Ixodida</taxon>
        <taxon>Ixodoidea</taxon>
        <taxon>Argasidae</taxon>
        <taxon>Ornithodorinae</taxon>
        <taxon>Ornithodoros</taxon>
    </lineage>
</organism>
<evidence type="ECO:0000256" key="7">
    <source>
        <dbReference type="ARBA" id="ARBA00023242"/>
    </source>
</evidence>
<feature type="compositionally biased region" description="Low complexity" evidence="8">
    <location>
        <begin position="374"/>
        <end position="384"/>
    </location>
</feature>
<feature type="region of interest" description="Disordered" evidence="8">
    <location>
        <begin position="370"/>
        <end position="400"/>
    </location>
</feature>
<comment type="cofactor">
    <cofactor evidence="1">
        <name>a divalent metal cation</name>
        <dbReference type="ChEBI" id="CHEBI:60240"/>
    </cofactor>
</comment>
<evidence type="ECO:0000256" key="3">
    <source>
        <dbReference type="ARBA" id="ARBA00006958"/>
    </source>
</evidence>
<feature type="transmembrane region" description="Helical" evidence="9">
    <location>
        <begin position="6"/>
        <end position="25"/>
    </location>
</feature>
<dbReference type="EMBL" id="GGLE01002929">
    <property type="protein sequence ID" value="MBY07055.1"/>
    <property type="molecule type" value="Transcribed_RNA"/>
</dbReference>
<feature type="compositionally biased region" description="Basic and acidic residues" evidence="8">
    <location>
        <begin position="390"/>
        <end position="400"/>
    </location>
</feature>
<dbReference type="AlphaFoldDB" id="A0A2R5LC73"/>
<evidence type="ECO:0000259" key="10">
    <source>
        <dbReference type="Pfam" id="PF13359"/>
    </source>
</evidence>
<dbReference type="GO" id="GO:0016787">
    <property type="term" value="F:hydrolase activity"/>
    <property type="evidence" value="ECO:0007669"/>
    <property type="project" value="UniProtKB-KW"/>
</dbReference>
<dbReference type="InterPro" id="IPR027806">
    <property type="entry name" value="HARBI1_dom"/>
</dbReference>
<evidence type="ECO:0000313" key="11">
    <source>
        <dbReference type="EMBL" id="MBY07055.1"/>
    </source>
</evidence>
<evidence type="ECO:0000256" key="4">
    <source>
        <dbReference type="ARBA" id="ARBA00022722"/>
    </source>
</evidence>
<dbReference type="GO" id="GO:0004518">
    <property type="term" value="F:nuclease activity"/>
    <property type="evidence" value="ECO:0007669"/>
    <property type="project" value="UniProtKB-KW"/>
</dbReference>
<name>A0A2R5LC73_9ACAR</name>
<keyword evidence="9" id="KW-1133">Transmembrane helix</keyword>
<comment type="subcellular location">
    <subcellularLocation>
        <location evidence="2">Nucleus</location>
    </subcellularLocation>
</comment>
<dbReference type="PANTHER" id="PTHR22930:SF85">
    <property type="entry name" value="GH03217P-RELATED"/>
    <property type="match status" value="1"/>
</dbReference>
<keyword evidence="7" id="KW-0539">Nucleus</keyword>
<proteinExistence type="inferred from homology"/>
<keyword evidence="5" id="KW-0479">Metal-binding</keyword>
<evidence type="ECO:0000256" key="5">
    <source>
        <dbReference type="ARBA" id="ARBA00022723"/>
    </source>
</evidence>